<dbReference type="PANTHER" id="PTHR48102">
    <property type="entry name" value="ATP-DEPENDENT CLP PROTEASE ATP-BINDING SUBUNIT CLPX-LIKE, MITOCHONDRIAL-RELATED"/>
    <property type="match status" value="1"/>
</dbReference>
<evidence type="ECO:0000313" key="2">
    <source>
        <dbReference type="Proteomes" id="UP001162060"/>
    </source>
</evidence>
<gene>
    <name evidence="1" type="ORF">PM001_LOCUS16154</name>
</gene>
<dbReference type="GO" id="GO:0016887">
    <property type="term" value="F:ATP hydrolysis activity"/>
    <property type="evidence" value="ECO:0007669"/>
    <property type="project" value="TreeGrafter"/>
</dbReference>
<comment type="caution">
    <text evidence="1">The sequence shown here is derived from an EMBL/GenBank/DDBJ whole genome shotgun (WGS) entry which is preliminary data.</text>
</comment>
<dbReference type="PANTHER" id="PTHR48102:SF7">
    <property type="entry name" value="ATP-DEPENDENT CLP PROTEASE ATP-BINDING SUBUNIT CLPX-LIKE, MITOCHONDRIAL"/>
    <property type="match status" value="1"/>
</dbReference>
<dbReference type="EMBL" id="CAKLBY020000171">
    <property type="protein sequence ID" value="CAK7931004.1"/>
    <property type="molecule type" value="Genomic_DNA"/>
</dbReference>
<accession>A0AAV1UD40</accession>
<dbReference type="GO" id="GO:0005759">
    <property type="term" value="C:mitochondrial matrix"/>
    <property type="evidence" value="ECO:0007669"/>
    <property type="project" value="TreeGrafter"/>
</dbReference>
<dbReference type="Proteomes" id="UP001162060">
    <property type="component" value="Unassembled WGS sequence"/>
</dbReference>
<protein>
    <submittedName>
        <fullName evidence="1">Uncharacterized protein</fullName>
    </submittedName>
</protein>
<proteinExistence type="predicted"/>
<dbReference type="GO" id="GO:0005524">
    <property type="term" value="F:ATP binding"/>
    <property type="evidence" value="ECO:0007669"/>
    <property type="project" value="TreeGrafter"/>
</dbReference>
<dbReference type="GO" id="GO:0051603">
    <property type="term" value="P:proteolysis involved in protein catabolic process"/>
    <property type="evidence" value="ECO:0007669"/>
    <property type="project" value="TreeGrafter"/>
</dbReference>
<reference evidence="1" key="1">
    <citation type="submission" date="2024-01" db="EMBL/GenBank/DDBJ databases">
        <authorList>
            <person name="Webb A."/>
        </authorList>
    </citation>
    <scope>NUCLEOTIDE SEQUENCE</scope>
    <source>
        <strain evidence="1">Pm1</strain>
    </source>
</reference>
<dbReference type="InterPro" id="IPR050052">
    <property type="entry name" value="ATP-dep_Clp_protease_ClpX"/>
</dbReference>
<sequence length="43" mass="4982">MMPEFIGRFPLLVITTGLSKDELVQAFTEPKNGLVRQYQMLLR</sequence>
<name>A0AAV1UD40_9STRA</name>
<organism evidence="1 2">
    <name type="scientific">Peronospora matthiolae</name>
    <dbReference type="NCBI Taxonomy" id="2874970"/>
    <lineage>
        <taxon>Eukaryota</taxon>
        <taxon>Sar</taxon>
        <taxon>Stramenopiles</taxon>
        <taxon>Oomycota</taxon>
        <taxon>Peronosporomycetes</taxon>
        <taxon>Peronosporales</taxon>
        <taxon>Peronosporaceae</taxon>
        <taxon>Peronospora</taxon>
    </lineage>
</organism>
<evidence type="ECO:0000313" key="1">
    <source>
        <dbReference type="EMBL" id="CAK7931004.1"/>
    </source>
</evidence>
<dbReference type="AlphaFoldDB" id="A0AAV1UD40"/>